<dbReference type="PANTHER" id="PTHR30153">
    <property type="entry name" value="REPLICATIVE DNA HELICASE DNAB"/>
    <property type="match status" value="1"/>
</dbReference>
<dbReference type="GO" id="GO:0003677">
    <property type="term" value="F:DNA binding"/>
    <property type="evidence" value="ECO:0007669"/>
    <property type="project" value="UniProtKB-KW"/>
</dbReference>
<organism evidence="4 5">
    <name type="scientific">Pseudonocardia halophobica</name>
    <dbReference type="NCBI Taxonomy" id="29401"/>
    <lineage>
        <taxon>Bacteria</taxon>
        <taxon>Bacillati</taxon>
        <taxon>Actinomycetota</taxon>
        <taxon>Actinomycetes</taxon>
        <taxon>Pseudonocardiales</taxon>
        <taxon>Pseudonocardiaceae</taxon>
        <taxon>Pseudonocardia</taxon>
    </lineage>
</organism>
<dbReference type="InterPro" id="IPR027417">
    <property type="entry name" value="P-loop_NTPase"/>
</dbReference>
<gene>
    <name evidence="4" type="ORF">GCM10017577_24960</name>
</gene>
<name>A0A9W6L1Z2_9PSEU</name>
<evidence type="ECO:0000256" key="2">
    <source>
        <dbReference type="ARBA" id="ARBA00023125"/>
    </source>
</evidence>
<keyword evidence="2" id="KW-0238">DNA-binding</keyword>
<dbReference type="AlphaFoldDB" id="A0A9W6L1Z2"/>
<dbReference type="GO" id="GO:0005829">
    <property type="term" value="C:cytosol"/>
    <property type="evidence" value="ECO:0007669"/>
    <property type="project" value="TreeGrafter"/>
</dbReference>
<dbReference type="SUPFAM" id="SSF52540">
    <property type="entry name" value="P-loop containing nucleoside triphosphate hydrolases"/>
    <property type="match status" value="1"/>
</dbReference>
<dbReference type="InterPro" id="IPR016136">
    <property type="entry name" value="DNA_helicase_N/primase_C"/>
</dbReference>
<dbReference type="EMBL" id="BSFQ01000008">
    <property type="protein sequence ID" value="GLL11355.1"/>
    <property type="molecule type" value="Genomic_DNA"/>
</dbReference>
<dbReference type="InterPro" id="IPR036185">
    <property type="entry name" value="DNA_heli_DnaB-like_N_sf"/>
</dbReference>
<feature type="domain" description="DNA helicase DnaB-like N-terminal" evidence="3">
    <location>
        <begin position="1"/>
        <end position="87"/>
    </location>
</feature>
<keyword evidence="1" id="KW-0235">DNA replication</keyword>
<reference evidence="4" key="2">
    <citation type="submission" date="2023-01" db="EMBL/GenBank/DDBJ databases">
        <authorList>
            <person name="Sun Q."/>
            <person name="Evtushenko L."/>
        </authorList>
    </citation>
    <scope>NUCLEOTIDE SEQUENCE</scope>
    <source>
        <strain evidence="4">VKM Ac-1069</strain>
    </source>
</reference>
<evidence type="ECO:0000259" key="3">
    <source>
        <dbReference type="Pfam" id="PF00772"/>
    </source>
</evidence>
<comment type="caution">
    <text evidence="4">The sequence shown here is derived from an EMBL/GenBank/DDBJ whole genome shotgun (WGS) entry which is preliminary data.</text>
</comment>
<keyword evidence="5" id="KW-1185">Reference proteome</keyword>
<evidence type="ECO:0000256" key="1">
    <source>
        <dbReference type="ARBA" id="ARBA00022705"/>
    </source>
</evidence>
<dbReference type="Proteomes" id="UP001143463">
    <property type="component" value="Unassembled WGS sequence"/>
</dbReference>
<dbReference type="Gene3D" id="1.10.860.10">
    <property type="entry name" value="DNAb Helicase, Chain A"/>
    <property type="match status" value="1"/>
</dbReference>
<dbReference type="PANTHER" id="PTHR30153:SF2">
    <property type="entry name" value="REPLICATIVE DNA HELICASE"/>
    <property type="match status" value="1"/>
</dbReference>
<proteinExistence type="predicted"/>
<protein>
    <recommendedName>
        <fullName evidence="3">DNA helicase DnaB-like N-terminal domain-containing protein</fullName>
    </recommendedName>
</protein>
<sequence length="485" mass="52158">MLLSRAAIDDVLQQLEPRDFYRPAHADVFAAIVDLHHRGDPADAVTVGHELDSRGQLARVGGLPYLHTLIASVSTPASAAFHAEIVAAQARKRRAIEELTLALQRVRQAGTGFDDVDDLVADAAAKLAAGSTLRDRPATSWAAVDLTAVLDGTYRPAQPTVSRRADGVGLFYPGRVHSVSAESEAGKSWFALLAARIELDRGHSVVYLDFEDDEGGVVGRLLALGADPDAIRHGFAYVRPMEAINVGRNRAILADLLEHFDPTLVVLDGVTEAMTLHGMELIDNGDIARFGAMLPRWIADRGPAVVDLDHVTKDREGRGRYSIGGQHKLAGLNGAAYVLENRTPFGIGVTGRSTVYVAKDRPAQLRQHALPARDGLHWFADLTLESVVVDGRPVLDASLVSPHHRGEELSTFRPTALMAKVAAALAGAPRPLSKTEITDRVRGRRAADTRAALAALVDEGFVVEEDGPRGAKNHRLVKPFEESAA</sequence>
<accession>A0A9W6L1Z2</accession>
<dbReference type="GO" id="GO:0003678">
    <property type="term" value="F:DNA helicase activity"/>
    <property type="evidence" value="ECO:0007669"/>
    <property type="project" value="InterPro"/>
</dbReference>
<evidence type="ECO:0000313" key="4">
    <source>
        <dbReference type="EMBL" id="GLL11355.1"/>
    </source>
</evidence>
<reference evidence="4" key="1">
    <citation type="journal article" date="2014" name="Int. J. Syst. Evol. Microbiol.">
        <title>Complete genome sequence of Corynebacterium casei LMG S-19264T (=DSM 44701T), isolated from a smear-ripened cheese.</title>
        <authorList>
            <consortium name="US DOE Joint Genome Institute (JGI-PGF)"/>
            <person name="Walter F."/>
            <person name="Albersmeier A."/>
            <person name="Kalinowski J."/>
            <person name="Ruckert C."/>
        </authorList>
    </citation>
    <scope>NUCLEOTIDE SEQUENCE</scope>
    <source>
        <strain evidence="4">VKM Ac-1069</strain>
    </source>
</reference>
<dbReference type="Pfam" id="PF00772">
    <property type="entry name" value="DnaB"/>
    <property type="match status" value="1"/>
</dbReference>
<evidence type="ECO:0000313" key="5">
    <source>
        <dbReference type="Proteomes" id="UP001143463"/>
    </source>
</evidence>
<dbReference type="Gene3D" id="3.40.50.300">
    <property type="entry name" value="P-loop containing nucleotide triphosphate hydrolases"/>
    <property type="match status" value="1"/>
</dbReference>
<dbReference type="GO" id="GO:0006260">
    <property type="term" value="P:DNA replication"/>
    <property type="evidence" value="ECO:0007669"/>
    <property type="project" value="UniProtKB-KW"/>
</dbReference>
<dbReference type="Pfam" id="PF13481">
    <property type="entry name" value="AAA_25"/>
    <property type="match status" value="1"/>
</dbReference>
<dbReference type="InterPro" id="IPR007693">
    <property type="entry name" value="DNA_helicase_DnaB-like_N"/>
</dbReference>
<dbReference type="GO" id="GO:0005524">
    <property type="term" value="F:ATP binding"/>
    <property type="evidence" value="ECO:0007669"/>
    <property type="project" value="InterPro"/>
</dbReference>
<dbReference type="SUPFAM" id="SSF48024">
    <property type="entry name" value="N-terminal domain of DnaB helicase"/>
    <property type="match status" value="1"/>
</dbReference>